<proteinExistence type="predicted"/>
<name>A0A917ABR3_9RHOB</name>
<keyword evidence="2" id="KW-0472">Membrane</keyword>
<feature type="transmembrane region" description="Helical" evidence="2">
    <location>
        <begin position="36"/>
        <end position="54"/>
    </location>
</feature>
<protein>
    <submittedName>
        <fullName evidence="3">Uncharacterized protein</fullName>
    </submittedName>
</protein>
<keyword evidence="2" id="KW-0812">Transmembrane</keyword>
<dbReference type="AlphaFoldDB" id="A0A917ABR3"/>
<accession>A0A917ABR3</accession>
<reference evidence="3" key="2">
    <citation type="submission" date="2020-09" db="EMBL/GenBank/DDBJ databases">
        <authorList>
            <person name="Sun Q."/>
            <person name="Zhou Y."/>
        </authorList>
    </citation>
    <scope>NUCLEOTIDE SEQUENCE</scope>
    <source>
        <strain evidence="3">CGMCC 1.16012</strain>
    </source>
</reference>
<reference evidence="3" key="1">
    <citation type="journal article" date="2014" name="Int. J. Syst. Evol. Microbiol.">
        <title>Complete genome sequence of Corynebacterium casei LMG S-19264T (=DSM 44701T), isolated from a smear-ripened cheese.</title>
        <authorList>
            <consortium name="US DOE Joint Genome Institute (JGI-PGF)"/>
            <person name="Walter F."/>
            <person name="Albersmeier A."/>
            <person name="Kalinowski J."/>
            <person name="Ruckert C."/>
        </authorList>
    </citation>
    <scope>NUCLEOTIDE SEQUENCE</scope>
    <source>
        <strain evidence="3">CGMCC 1.16012</strain>
    </source>
</reference>
<dbReference type="Proteomes" id="UP000606730">
    <property type="component" value="Unassembled WGS sequence"/>
</dbReference>
<gene>
    <name evidence="3" type="ORF">GCM10011517_04410</name>
</gene>
<keyword evidence="4" id="KW-1185">Reference proteome</keyword>
<organism evidence="3 4">
    <name type="scientific">Actibacterium pelagium</name>
    <dbReference type="NCBI Taxonomy" id="2029103"/>
    <lineage>
        <taxon>Bacteria</taxon>
        <taxon>Pseudomonadati</taxon>
        <taxon>Pseudomonadota</taxon>
        <taxon>Alphaproteobacteria</taxon>
        <taxon>Rhodobacterales</taxon>
        <taxon>Roseobacteraceae</taxon>
        <taxon>Actibacterium</taxon>
    </lineage>
</organism>
<evidence type="ECO:0000313" key="4">
    <source>
        <dbReference type="Proteomes" id="UP000606730"/>
    </source>
</evidence>
<comment type="caution">
    <text evidence="3">The sequence shown here is derived from an EMBL/GenBank/DDBJ whole genome shotgun (WGS) entry which is preliminary data.</text>
</comment>
<feature type="region of interest" description="Disordered" evidence="1">
    <location>
        <begin position="1"/>
        <end position="28"/>
    </location>
</feature>
<sequence>MGEIVGIVAGQSGGGGGGSSAPPPADWGGFGASDPMSLLMVGAVAAVGIYIFFLR</sequence>
<keyword evidence="2" id="KW-1133">Transmembrane helix</keyword>
<evidence type="ECO:0000313" key="3">
    <source>
        <dbReference type="EMBL" id="GGE39791.1"/>
    </source>
</evidence>
<dbReference type="EMBL" id="BMKN01000001">
    <property type="protein sequence ID" value="GGE39791.1"/>
    <property type="molecule type" value="Genomic_DNA"/>
</dbReference>
<evidence type="ECO:0000256" key="1">
    <source>
        <dbReference type="SAM" id="MobiDB-lite"/>
    </source>
</evidence>
<evidence type="ECO:0000256" key="2">
    <source>
        <dbReference type="SAM" id="Phobius"/>
    </source>
</evidence>